<reference evidence="1 2" key="1">
    <citation type="journal article" date="2018" name="IMA Fungus">
        <title>IMA Genome-F 9: Draft genome sequence of Annulohypoxylon stygium, Aspergillus mulundensis, Berkeleyomyces basicola (syn. Thielaviopsis basicola), Ceratocystis smalleyi, two Cercospora beticola strains, Coleophoma cylindrospora, Fusarium fracticaudum, Phialophora cf. hyalina, and Morchella septimelata.</title>
        <authorList>
            <person name="Wingfield B.D."/>
            <person name="Bills G.F."/>
            <person name="Dong Y."/>
            <person name="Huang W."/>
            <person name="Nel W.J."/>
            <person name="Swalarsk-Parry B.S."/>
            <person name="Vaghefi N."/>
            <person name="Wilken P.M."/>
            <person name="An Z."/>
            <person name="de Beer Z.W."/>
            <person name="De Vos L."/>
            <person name="Chen L."/>
            <person name="Duong T.A."/>
            <person name="Gao Y."/>
            <person name="Hammerbacher A."/>
            <person name="Kikkert J.R."/>
            <person name="Li Y."/>
            <person name="Li H."/>
            <person name="Li K."/>
            <person name="Li Q."/>
            <person name="Liu X."/>
            <person name="Ma X."/>
            <person name="Naidoo K."/>
            <person name="Pethybridge S.J."/>
            <person name="Sun J."/>
            <person name="Steenkamp E.T."/>
            <person name="van der Nest M.A."/>
            <person name="van Wyk S."/>
            <person name="Wingfield M.J."/>
            <person name="Xiong C."/>
            <person name="Yue Q."/>
            <person name="Zhang X."/>
        </authorList>
    </citation>
    <scope>NUCLEOTIDE SEQUENCE [LARGE SCALE GENOMIC DNA]</scope>
    <source>
        <strain evidence="1 2">DSM 5745</strain>
    </source>
</reference>
<proteinExistence type="predicted"/>
<dbReference type="OrthoDB" id="5295250at2759"/>
<evidence type="ECO:0008006" key="3">
    <source>
        <dbReference type="Google" id="ProtNLM"/>
    </source>
</evidence>
<dbReference type="SUPFAM" id="SSF101898">
    <property type="entry name" value="NHL repeat"/>
    <property type="match status" value="1"/>
</dbReference>
<evidence type="ECO:0000313" key="1">
    <source>
        <dbReference type="EMBL" id="RDW67116.1"/>
    </source>
</evidence>
<dbReference type="AlphaFoldDB" id="A0A3D8QZ85"/>
<sequence>MDPNIQEIITRFKQLDTNSARRIVYHQIIDQLGPHEWRDAKKRINERSFQKDILGSLPLEVAVQIIQFLGLNDAACSILFRQYTGGALDDNFKATFSRYSQHRLRIEKGIPFRQTQVDVSLAREQSTLSFDYSDGRYAWSTDDDTTIVVYELCSKTTRRFCTENRAKFMRLRVSGDMVVAITIRGHLHAWDLHTEETHTVRLPNTNISQIVISGFRVAIHLMNNQVLMHLDLQPGNRGTHNIQQVQDLAHVGLDSSPRFLTTVCLEQHKNRLRVVKHELHENGESSAARSYTLELPPAEGLACLGWDWQYNCKNIGFVHGRDQIDLIVPITYHPQTEQVCVHTLPDRQIARPPCIANVDNGIIYWVKDDDGKQSIWISNPYADTPLYASQKLDLPRPPSDEASLMMHTSRVLIGDSRVISIVDTSGTLLSSFVEQIS</sequence>
<gene>
    <name evidence="1" type="ORF">DSM5745_08982</name>
</gene>
<organism evidence="1 2">
    <name type="scientific">Aspergillus mulundensis</name>
    <dbReference type="NCBI Taxonomy" id="1810919"/>
    <lineage>
        <taxon>Eukaryota</taxon>
        <taxon>Fungi</taxon>
        <taxon>Dikarya</taxon>
        <taxon>Ascomycota</taxon>
        <taxon>Pezizomycotina</taxon>
        <taxon>Eurotiomycetes</taxon>
        <taxon>Eurotiomycetidae</taxon>
        <taxon>Eurotiales</taxon>
        <taxon>Aspergillaceae</taxon>
        <taxon>Aspergillus</taxon>
        <taxon>Aspergillus subgen. Nidulantes</taxon>
    </lineage>
</organism>
<dbReference type="InterPro" id="IPR015943">
    <property type="entry name" value="WD40/YVTN_repeat-like_dom_sf"/>
</dbReference>
<accession>A0A3D8QZ85</accession>
<dbReference type="RefSeq" id="XP_026600084.1">
    <property type="nucleotide sequence ID" value="XM_026750998.1"/>
</dbReference>
<dbReference type="STRING" id="1810919.A0A3D8QZ85"/>
<dbReference type="EMBL" id="PVWQ01000012">
    <property type="protein sequence ID" value="RDW67116.1"/>
    <property type="molecule type" value="Genomic_DNA"/>
</dbReference>
<evidence type="ECO:0000313" key="2">
    <source>
        <dbReference type="Proteomes" id="UP000256690"/>
    </source>
</evidence>
<protein>
    <recommendedName>
        <fullName evidence="3">F-box domain-containing protein</fullName>
    </recommendedName>
</protein>
<comment type="caution">
    <text evidence="1">The sequence shown here is derived from an EMBL/GenBank/DDBJ whole genome shotgun (WGS) entry which is preliminary data.</text>
</comment>
<dbReference type="GeneID" id="38119352"/>
<name>A0A3D8QZ85_9EURO</name>
<dbReference type="Gene3D" id="2.130.10.10">
    <property type="entry name" value="YVTN repeat-like/Quinoprotein amine dehydrogenase"/>
    <property type="match status" value="1"/>
</dbReference>
<keyword evidence="2" id="KW-1185">Reference proteome</keyword>
<dbReference type="Proteomes" id="UP000256690">
    <property type="component" value="Unassembled WGS sequence"/>
</dbReference>